<dbReference type="AlphaFoldDB" id="A0A2N7BQ15"/>
<comment type="caution">
    <text evidence="8">The sequence shown here is derived from an EMBL/GenBank/DDBJ whole genome shotgun (WGS) entry which is preliminary data.</text>
</comment>
<evidence type="ECO:0000256" key="4">
    <source>
        <dbReference type="ARBA" id="ARBA00022692"/>
    </source>
</evidence>
<comment type="similarity">
    <text evidence="2">Belongs to the NrfD family.</text>
</comment>
<dbReference type="PANTHER" id="PTHR34856">
    <property type="entry name" value="PROTEIN NRFD"/>
    <property type="match status" value="1"/>
</dbReference>
<keyword evidence="6 7" id="KW-0472">Membrane</keyword>
<dbReference type="Proteomes" id="UP000235778">
    <property type="component" value="Unassembled WGS sequence"/>
</dbReference>
<dbReference type="Gene3D" id="1.20.1630.10">
    <property type="entry name" value="Formate dehydrogenase/DMSO reductase domain"/>
    <property type="match status" value="1"/>
</dbReference>
<sequence length="326" mass="36196">MSAWDAAFQSGTVVWDWIIAIYLFLAGMSAGAVMISIYLKRKVIEGDPAHNGVLKATAFLAPFGIISGLLILVFHLTKPLSFWKIMIFYNPTSVMSMGVILFQVYMVILFLWIGIIFRDQIVVFLNDQTWLKGRLDFVGNWIGKLEVFENALEIFLAVLALMLAAYTGFLLSALNTFPLLNNPVLPILFLFSSLSSGAAACILFGVLVFKESPHSPSISWIHGFERPVVMFELFVLITFFTGLIFAGGQSEQAVWNAIGSGFWASWFWYGVIGVGMVLPLLLNAVTPTSIRHSSVYIFSVTSLSLMGVLMNMLLVNMRCVFRSALL</sequence>
<evidence type="ECO:0000256" key="1">
    <source>
        <dbReference type="ARBA" id="ARBA00004651"/>
    </source>
</evidence>
<dbReference type="NCBIfam" id="TIGR03148">
    <property type="entry name" value="cyt_nit_nrfD"/>
    <property type="match status" value="1"/>
</dbReference>
<reference evidence="9" key="1">
    <citation type="submission" date="2016-07" db="EMBL/GenBank/DDBJ databases">
        <title>Nontailed viruses are major unrecognized killers of bacteria in the ocean.</title>
        <authorList>
            <person name="Kauffman K."/>
            <person name="Hussain F."/>
            <person name="Yang J."/>
            <person name="Arevalo P."/>
            <person name="Brown J."/>
            <person name="Cutler M."/>
            <person name="Kelly L."/>
            <person name="Polz M.F."/>
        </authorList>
    </citation>
    <scope>NUCLEOTIDE SEQUENCE [LARGE SCALE GENOMIC DNA]</scope>
    <source>
        <strain evidence="9">10N.286.55.C1</strain>
    </source>
</reference>
<dbReference type="EMBL" id="MCSI01000138">
    <property type="protein sequence ID" value="PME60979.1"/>
    <property type="molecule type" value="Genomic_DNA"/>
</dbReference>
<name>A0A2N7BQ15_9VIBR</name>
<evidence type="ECO:0000256" key="5">
    <source>
        <dbReference type="ARBA" id="ARBA00022989"/>
    </source>
</evidence>
<dbReference type="PANTHER" id="PTHR34856:SF2">
    <property type="entry name" value="PROTEIN NRFD"/>
    <property type="match status" value="1"/>
</dbReference>
<gene>
    <name evidence="8" type="ORF">BCV30_12150</name>
</gene>
<evidence type="ECO:0000256" key="6">
    <source>
        <dbReference type="ARBA" id="ARBA00023136"/>
    </source>
</evidence>
<evidence type="ECO:0000256" key="7">
    <source>
        <dbReference type="SAM" id="Phobius"/>
    </source>
</evidence>
<comment type="subcellular location">
    <subcellularLocation>
        <location evidence="1">Cell membrane</location>
        <topology evidence="1">Multi-pass membrane protein</topology>
    </subcellularLocation>
</comment>
<keyword evidence="5 7" id="KW-1133">Transmembrane helix</keyword>
<dbReference type="RefSeq" id="WP_102268527.1">
    <property type="nucleotide sequence ID" value="NZ_MCSH01000149.1"/>
</dbReference>
<keyword evidence="4 7" id="KW-0812">Transmembrane</keyword>
<evidence type="ECO:0000256" key="3">
    <source>
        <dbReference type="ARBA" id="ARBA00022475"/>
    </source>
</evidence>
<proteinExistence type="inferred from homology"/>
<evidence type="ECO:0000256" key="2">
    <source>
        <dbReference type="ARBA" id="ARBA00008929"/>
    </source>
</evidence>
<feature type="transmembrane region" description="Helical" evidence="7">
    <location>
        <begin position="154"/>
        <end position="174"/>
    </location>
</feature>
<dbReference type="InterPro" id="IPR005614">
    <property type="entry name" value="NrfD-like"/>
</dbReference>
<evidence type="ECO:0000313" key="9">
    <source>
        <dbReference type="Proteomes" id="UP000235778"/>
    </source>
</evidence>
<accession>A0A2N7BQ15</accession>
<feature type="transmembrane region" description="Helical" evidence="7">
    <location>
        <begin position="186"/>
        <end position="209"/>
    </location>
</feature>
<feature type="transmembrane region" description="Helical" evidence="7">
    <location>
        <begin position="17"/>
        <end position="40"/>
    </location>
</feature>
<feature type="transmembrane region" description="Helical" evidence="7">
    <location>
        <begin position="52"/>
        <end position="74"/>
    </location>
</feature>
<organism evidence="8 9">
    <name type="scientific">Vibrio lentus</name>
    <dbReference type="NCBI Taxonomy" id="136468"/>
    <lineage>
        <taxon>Bacteria</taxon>
        <taxon>Pseudomonadati</taxon>
        <taxon>Pseudomonadota</taxon>
        <taxon>Gammaproteobacteria</taxon>
        <taxon>Vibrionales</taxon>
        <taxon>Vibrionaceae</taxon>
        <taxon>Vibrio</taxon>
    </lineage>
</organism>
<feature type="transmembrane region" description="Helical" evidence="7">
    <location>
        <begin position="229"/>
        <end position="246"/>
    </location>
</feature>
<protein>
    <submittedName>
        <fullName evidence="8">Cytochrome c nitrite reductase subunit NrfD</fullName>
    </submittedName>
</protein>
<feature type="transmembrane region" description="Helical" evidence="7">
    <location>
        <begin position="295"/>
        <end position="315"/>
    </location>
</feature>
<dbReference type="InterPro" id="IPR052049">
    <property type="entry name" value="Electron_transfer_protein"/>
</dbReference>
<feature type="transmembrane region" description="Helical" evidence="7">
    <location>
        <begin position="266"/>
        <end position="283"/>
    </location>
</feature>
<dbReference type="Pfam" id="PF03916">
    <property type="entry name" value="NrfD"/>
    <property type="match status" value="1"/>
</dbReference>
<dbReference type="InterPro" id="IPR017566">
    <property type="entry name" value="NrfD"/>
</dbReference>
<dbReference type="GO" id="GO:0005886">
    <property type="term" value="C:plasma membrane"/>
    <property type="evidence" value="ECO:0007669"/>
    <property type="project" value="UniProtKB-SubCell"/>
</dbReference>
<feature type="transmembrane region" description="Helical" evidence="7">
    <location>
        <begin position="94"/>
        <end position="117"/>
    </location>
</feature>
<evidence type="ECO:0000313" key="8">
    <source>
        <dbReference type="EMBL" id="PME60979.1"/>
    </source>
</evidence>
<keyword evidence="3" id="KW-1003">Cell membrane</keyword>